<feature type="compositionally biased region" description="Basic residues" evidence="1">
    <location>
        <begin position="251"/>
        <end position="260"/>
    </location>
</feature>
<reference evidence="3 4" key="1">
    <citation type="submission" date="2016-12" db="EMBL/GenBank/DDBJ databases">
        <title>Draft genome sequence of Fusarium oxysporum causing rot on Narcissus.</title>
        <authorList>
            <person name="Armitage A.D."/>
            <person name="Taylor A."/>
            <person name="Clarkson J.P."/>
            <person name="Harrison R.J."/>
            <person name="Jackson A.C."/>
        </authorList>
    </citation>
    <scope>NUCLEOTIDE SEQUENCE [LARGE SCALE GENOMIC DNA]</scope>
    <source>
        <strain evidence="3 4">N139</strain>
    </source>
</reference>
<dbReference type="AlphaFoldDB" id="A0A4Q2UVC8"/>
<evidence type="ECO:0000313" key="3">
    <source>
        <dbReference type="EMBL" id="RYC78251.1"/>
    </source>
</evidence>
<dbReference type="InterPro" id="IPR045518">
    <property type="entry name" value="2EXR"/>
</dbReference>
<feature type="region of interest" description="Disordered" evidence="1">
    <location>
        <begin position="241"/>
        <end position="275"/>
    </location>
</feature>
<comment type="caution">
    <text evidence="3">The sequence shown here is derived from an EMBL/GenBank/DDBJ whole genome shotgun (WGS) entry which is preliminary data.</text>
</comment>
<name>A0A4Q2UVC8_FUSOX</name>
<gene>
    <name evidence="3" type="ORF">BFJ63_vAg18876</name>
</gene>
<sequence length="275" mass="31007">MPVATRSQLNVSPLEEFPFNKLPEELRRIIWSLTLSCQTHYTSPEDTSLLIKSPPLPVALMVDRFSRDTAKEHLSRFLRDGQAGYKEGSPYGYFNPELDLLHIDGRSTLQSNPKLAYLTFPRISIGVDLIFAPSVPHKNMAKALKSNGSQVFFCSTHNVIQLSGHEKCRAIRPVTEPQPRAGRGTEDADSSEYYFRNDYITTTSADFPAVLPGDNPSVHWVFDMPLCCGCPNAYRRARKKVKDKRGMEQRRGRRKAKCLKKMTGSTQGGLNDQRS</sequence>
<feature type="domain" description="2EXR" evidence="2">
    <location>
        <begin position="18"/>
        <end position="101"/>
    </location>
</feature>
<organism evidence="3 4">
    <name type="scientific">Fusarium oxysporum f. sp. narcissi</name>
    <dbReference type="NCBI Taxonomy" id="451672"/>
    <lineage>
        <taxon>Eukaryota</taxon>
        <taxon>Fungi</taxon>
        <taxon>Dikarya</taxon>
        <taxon>Ascomycota</taxon>
        <taxon>Pezizomycotina</taxon>
        <taxon>Sordariomycetes</taxon>
        <taxon>Hypocreomycetidae</taxon>
        <taxon>Hypocreales</taxon>
        <taxon>Nectriaceae</taxon>
        <taxon>Fusarium</taxon>
        <taxon>Fusarium oxysporum species complex</taxon>
    </lineage>
</organism>
<protein>
    <recommendedName>
        <fullName evidence="2">2EXR domain-containing protein</fullName>
    </recommendedName>
</protein>
<proteinExistence type="predicted"/>
<accession>A0A4Q2UVC8</accession>
<dbReference type="Proteomes" id="UP000290540">
    <property type="component" value="Unassembled WGS sequence"/>
</dbReference>
<dbReference type="EMBL" id="MQTW01001302">
    <property type="protein sequence ID" value="RYC78251.1"/>
    <property type="molecule type" value="Genomic_DNA"/>
</dbReference>
<dbReference type="Pfam" id="PF20150">
    <property type="entry name" value="2EXR"/>
    <property type="match status" value="1"/>
</dbReference>
<evidence type="ECO:0000256" key="1">
    <source>
        <dbReference type="SAM" id="MobiDB-lite"/>
    </source>
</evidence>
<evidence type="ECO:0000313" key="4">
    <source>
        <dbReference type="Proteomes" id="UP000290540"/>
    </source>
</evidence>
<feature type="compositionally biased region" description="Polar residues" evidence="1">
    <location>
        <begin position="263"/>
        <end position="275"/>
    </location>
</feature>
<evidence type="ECO:0000259" key="2">
    <source>
        <dbReference type="Pfam" id="PF20150"/>
    </source>
</evidence>